<evidence type="ECO:0000313" key="9">
    <source>
        <dbReference type="EMBL" id="TQR35852.1"/>
    </source>
</evidence>
<dbReference type="Proteomes" id="UP000317944">
    <property type="component" value="Unassembled WGS sequence"/>
</dbReference>
<feature type="domain" description="Major facilitator superfamily (MFS) profile" evidence="8">
    <location>
        <begin position="19"/>
        <end position="400"/>
    </location>
</feature>
<dbReference type="InterPro" id="IPR050189">
    <property type="entry name" value="MFS_Efflux_Transporters"/>
</dbReference>
<dbReference type="EMBL" id="SADV01000004">
    <property type="protein sequence ID" value="TQR35852.1"/>
    <property type="molecule type" value="Genomic_DNA"/>
</dbReference>
<evidence type="ECO:0000256" key="3">
    <source>
        <dbReference type="ARBA" id="ARBA00022475"/>
    </source>
</evidence>
<dbReference type="InterPro" id="IPR011701">
    <property type="entry name" value="MFS"/>
</dbReference>
<proteinExistence type="predicted"/>
<dbReference type="PRINTS" id="PR01036">
    <property type="entry name" value="TCRTETB"/>
</dbReference>
<evidence type="ECO:0000256" key="7">
    <source>
        <dbReference type="SAM" id="Phobius"/>
    </source>
</evidence>
<dbReference type="Pfam" id="PF07690">
    <property type="entry name" value="MFS_1"/>
    <property type="match status" value="1"/>
</dbReference>
<accession>A0A544UPS1</accession>
<keyword evidence="3" id="KW-1003">Cell membrane</keyword>
<feature type="transmembrane region" description="Helical" evidence="7">
    <location>
        <begin position="174"/>
        <end position="194"/>
    </location>
</feature>
<dbReference type="PROSITE" id="PS50850">
    <property type="entry name" value="MFS"/>
    <property type="match status" value="1"/>
</dbReference>
<feature type="transmembrane region" description="Helical" evidence="7">
    <location>
        <begin position="254"/>
        <end position="276"/>
    </location>
</feature>
<feature type="transmembrane region" description="Helical" evidence="7">
    <location>
        <begin position="375"/>
        <end position="393"/>
    </location>
</feature>
<evidence type="ECO:0000256" key="4">
    <source>
        <dbReference type="ARBA" id="ARBA00022692"/>
    </source>
</evidence>
<evidence type="ECO:0000256" key="2">
    <source>
        <dbReference type="ARBA" id="ARBA00022448"/>
    </source>
</evidence>
<dbReference type="Gene3D" id="1.20.1720.10">
    <property type="entry name" value="Multidrug resistance protein D"/>
    <property type="match status" value="1"/>
</dbReference>
<name>A0A544UPS1_LYSSH</name>
<comment type="caution">
    <text evidence="9">The sequence shown here is derived from an EMBL/GenBank/DDBJ whole genome shotgun (WGS) entry which is preliminary data.</text>
</comment>
<keyword evidence="2" id="KW-0813">Transport</keyword>
<feature type="transmembrane region" description="Helical" evidence="7">
    <location>
        <begin position="215"/>
        <end position="242"/>
    </location>
</feature>
<comment type="subcellular location">
    <subcellularLocation>
        <location evidence="1">Cell membrane</location>
        <topology evidence="1">Multi-pass membrane protein</topology>
    </subcellularLocation>
</comment>
<organism evidence="9 10">
    <name type="scientific">Lysinibacillus sphaericus</name>
    <name type="common">Bacillus sphaericus</name>
    <dbReference type="NCBI Taxonomy" id="1421"/>
    <lineage>
        <taxon>Bacteria</taxon>
        <taxon>Bacillati</taxon>
        <taxon>Bacillota</taxon>
        <taxon>Bacilli</taxon>
        <taxon>Bacillales</taxon>
        <taxon>Bacillaceae</taxon>
        <taxon>Lysinibacillus</taxon>
    </lineage>
</organism>
<dbReference type="PANTHER" id="PTHR43124">
    <property type="entry name" value="PURINE EFFLUX PUMP PBUE"/>
    <property type="match status" value="1"/>
</dbReference>
<feature type="transmembrane region" description="Helical" evidence="7">
    <location>
        <begin position="85"/>
        <end position="105"/>
    </location>
</feature>
<dbReference type="SUPFAM" id="SSF103473">
    <property type="entry name" value="MFS general substrate transporter"/>
    <property type="match status" value="1"/>
</dbReference>
<dbReference type="GO" id="GO:0005886">
    <property type="term" value="C:plasma membrane"/>
    <property type="evidence" value="ECO:0007669"/>
    <property type="project" value="UniProtKB-SubCell"/>
</dbReference>
<evidence type="ECO:0000256" key="6">
    <source>
        <dbReference type="ARBA" id="ARBA00023136"/>
    </source>
</evidence>
<dbReference type="AlphaFoldDB" id="A0A544UPS1"/>
<feature type="transmembrane region" description="Helical" evidence="7">
    <location>
        <begin position="111"/>
        <end position="135"/>
    </location>
</feature>
<dbReference type="InterPro" id="IPR036259">
    <property type="entry name" value="MFS_trans_sf"/>
</dbReference>
<sequence length="402" mass="44702">MTFHLETKYAKCNAKKSFVLYALSISTFFASLSQNIYTPIIPLIRDSFEVSISWVNFTVSSFIFIIAVIQIVLGTVVEHQNKKRLLLISLLLMGVSAVFCAYTNSFTLFTLFRMIQAIGAGIIPLVAISMIAQLFEGEARGSAMGTYQILLTLAPAVSPVVGGFIGEFFGYEGIFLFLLIMAVSLLMFIVYLLPSEKQNETDEIPSKGFIHAYKAVFSHYIGTSIMIISFLVFFIYFAILVYLPVLLHDHYHVYLQFIGLLYLPLTVSMIVGSMLFKRLQKKISLNTLFISLLIVMPLQVILFGVLHTQSLVGLSIILFGYGIMVGFSAPLFSTLISNEYSEHRGTALGVFNFVRYSGMALGGMSPALYHVLPSSALFVLFGVLLLLVSILPYKRFQSRSAS</sequence>
<dbReference type="InterPro" id="IPR020846">
    <property type="entry name" value="MFS_dom"/>
</dbReference>
<feature type="transmembrane region" description="Helical" evidence="7">
    <location>
        <begin position="348"/>
        <end position="369"/>
    </location>
</feature>
<keyword evidence="5 7" id="KW-1133">Transmembrane helix</keyword>
<reference evidence="9 10" key="1">
    <citation type="submission" date="2018-03" db="EMBL/GenBank/DDBJ databases">
        <title>Aerobic endospore-forming bacteria genome sequencing and assembly.</title>
        <authorList>
            <person name="Cavalcante D.A."/>
            <person name="Driks A."/>
            <person name="Putonti C."/>
            <person name="De-Souza M.T."/>
        </authorList>
    </citation>
    <scope>NUCLEOTIDE SEQUENCE [LARGE SCALE GENOMIC DNA]</scope>
    <source>
        <strain evidence="9 10">SDF0037</strain>
    </source>
</reference>
<protein>
    <submittedName>
        <fullName evidence="9">MFS transporter</fullName>
    </submittedName>
</protein>
<dbReference type="GO" id="GO:0022857">
    <property type="term" value="F:transmembrane transporter activity"/>
    <property type="evidence" value="ECO:0007669"/>
    <property type="project" value="InterPro"/>
</dbReference>
<feature type="transmembrane region" description="Helical" evidence="7">
    <location>
        <begin position="147"/>
        <end position="168"/>
    </location>
</feature>
<keyword evidence="4 7" id="KW-0812">Transmembrane</keyword>
<feature type="transmembrane region" description="Helical" evidence="7">
    <location>
        <begin position="18"/>
        <end position="40"/>
    </location>
</feature>
<feature type="transmembrane region" description="Helical" evidence="7">
    <location>
        <begin position="288"/>
        <end position="306"/>
    </location>
</feature>
<feature type="transmembrane region" description="Helical" evidence="7">
    <location>
        <begin position="52"/>
        <end position="73"/>
    </location>
</feature>
<keyword evidence="6 7" id="KW-0472">Membrane</keyword>
<dbReference type="PANTHER" id="PTHR43124:SF3">
    <property type="entry name" value="CHLORAMPHENICOL EFFLUX PUMP RV0191"/>
    <property type="match status" value="1"/>
</dbReference>
<evidence type="ECO:0000256" key="1">
    <source>
        <dbReference type="ARBA" id="ARBA00004651"/>
    </source>
</evidence>
<evidence type="ECO:0000313" key="10">
    <source>
        <dbReference type="Proteomes" id="UP000317944"/>
    </source>
</evidence>
<dbReference type="OrthoDB" id="9816041at2"/>
<feature type="transmembrane region" description="Helical" evidence="7">
    <location>
        <begin position="312"/>
        <end position="336"/>
    </location>
</feature>
<evidence type="ECO:0000259" key="8">
    <source>
        <dbReference type="PROSITE" id="PS50850"/>
    </source>
</evidence>
<gene>
    <name evidence="9" type="ORF">C7Y47_06050</name>
</gene>
<evidence type="ECO:0000256" key="5">
    <source>
        <dbReference type="ARBA" id="ARBA00022989"/>
    </source>
</evidence>